<dbReference type="Pfam" id="PF00535">
    <property type="entry name" value="Glycos_transf_2"/>
    <property type="match status" value="1"/>
</dbReference>
<organism evidence="2">
    <name type="scientific">Vibrio parahaemolyticus</name>
    <dbReference type="NCBI Taxonomy" id="670"/>
    <lineage>
        <taxon>Bacteria</taxon>
        <taxon>Pseudomonadati</taxon>
        <taxon>Pseudomonadota</taxon>
        <taxon>Gammaproteobacteria</taxon>
        <taxon>Vibrionales</taxon>
        <taxon>Vibrionaceae</taxon>
        <taxon>Vibrio</taxon>
    </lineage>
</organism>
<evidence type="ECO:0000259" key="1">
    <source>
        <dbReference type="Pfam" id="PF00535"/>
    </source>
</evidence>
<dbReference type="PANTHER" id="PTHR22916">
    <property type="entry name" value="GLYCOSYLTRANSFERASE"/>
    <property type="match status" value="1"/>
</dbReference>
<dbReference type="EMBL" id="MK473660">
    <property type="protein sequence ID" value="QEQ70899.1"/>
    <property type="molecule type" value="Genomic_DNA"/>
</dbReference>
<feature type="domain" description="Glycosyltransferase 2-like" evidence="1">
    <location>
        <begin position="10"/>
        <end position="121"/>
    </location>
</feature>
<gene>
    <name evidence="2" type="primary">wcaA</name>
</gene>
<reference evidence="2" key="1">
    <citation type="journal article" date="2019" name="Int. J. Food Microbiol.">
        <title>Developing a novel molecular serotyping system based on capsular polysaccharide synthesis gene clusters of Vibrio parahaemolyticus.</title>
        <authorList>
            <person name="Pang Y."/>
            <person name="Guo X."/>
            <person name="Tian X."/>
            <person name="Liu F."/>
            <person name="Wang L."/>
            <person name="Wu J."/>
            <person name="Zhang S."/>
            <person name="Li S."/>
            <person name="Liu B."/>
        </authorList>
    </citation>
    <scope>NUCLEOTIDE SEQUENCE</scope>
    <source>
        <strain evidence="2">G3562</strain>
    </source>
</reference>
<proteinExistence type="predicted"/>
<evidence type="ECO:0000313" key="2">
    <source>
        <dbReference type="EMBL" id="QEQ70899.1"/>
    </source>
</evidence>
<dbReference type="RefSeq" id="WP_069492503.1">
    <property type="nucleotide sequence ID" value="NZ_MITM01000097.1"/>
</dbReference>
<dbReference type="AlphaFoldDB" id="A0A5Q5AXG7"/>
<accession>A0A5Q5AXG7</accession>
<dbReference type="SUPFAM" id="SSF53448">
    <property type="entry name" value="Nucleotide-diphospho-sugar transferases"/>
    <property type="match status" value="1"/>
</dbReference>
<dbReference type="InterPro" id="IPR001173">
    <property type="entry name" value="Glyco_trans_2-like"/>
</dbReference>
<keyword evidence="2" id="KW-0808">Transferase</keyword>
<dbReference type="InterPro" id="IPR029044">
    <property type="entry name" value="Nucleotide-diphossugar_trans"/>
</dbReference>
<name>A0A5Q5AXG7_VIBPH</name>
<dbReference type="GO" id="GO:0016758">
    <property type="term" value="F:hexosyltransferase activity"/>
    <property type="evidence" value="ECO:0007669"/>
    <property type="project" value="UniProtKB-ARBA"/>
</dbReference>
<sequence>MLKEKQISISVVVTNYNKDRKLTRCYLSIIEQLEKDDELLIIDDCSTNLESKNILDSINHKQLRIIENEENMGVSFSKNKGVFLAKNDAIVLVDADDWLPNNSLSLIRKSFTENPHAWLIFGDYFRVSTIDESIVDCSFLYNANQKNLDQHALAKDWLLLGVSPFRRSKCFSICSFDTRFNRTDDVDFHRRIITTPKFEAAYINSPIYVWDCQEEGNNSNIPNKDILFSQLSGFLFYYKNLKGWSYIKFVIKLVVRFLIFNLSSKA</sequence>
<dbReference type="CDD" id="cd00761">
    <property type="entry name" value="Glyco_tranf_GTA_type"/>
    <property type="match status" value="1"/>
</dbReference>
<dbReference type="Gene3D" id="3.90.550.10">
    <property type="entry name" value="Spore Coat Polysaccharide Biosynthesis Protein SpsA, Chain A"/>
    <property type="match status" value="1"/>
</dbReference>
<protein>
    <submittedName>
        <fullName evidence="2">Putative glycosyl transferase</fullName>
    </submittedName>
</protein>
<dbReference type="PANTHER" id="PTHR22916:SF3">
    <property type="entry name" value="UDP-GLCNAC:BETAGAL BETA-1,3-N-ACETYLGLUCOSAMINYLTRANSFERASE-LIKE PROTEIN 1"/>
    <property type="match status" value="1"/>
</dbReference>